<evidence type="ECO:0000256" key="1">
    <source>
        <dbReference type="SAM" id="MobiDB-lite"/>
    </source>
</evidence>
<proteinExistence type="predicted"/>
<dbReference type="PANTHER" id="PTHR33973">
    <property type="entry name" value="OS07G0153300 PROTEIN"/>
    <property type="match status" value="1"/>
</dbReference>
<dbReference type="EMBL" id="JAPNOA010000016">
    <property type="protein sequence ID" value="MCY0964477.1"/>
    <property type="molecule type" value="Genomic_DNA"/>
</dbReference>
<dbReference type="Pfam" id="PF07103">
    <property type="entry name" value="DUF1365"/>
    <property type="match status" value="1"/>
</dbReference>
<dbReference type="Proteomes" id="UP001150830">
    <property type="component" value="Unassembled WGS sequence"/>
</dbReference>
<dbReference type="AlphaFoldDB" id="A0A9X3IQS4"/>
<name>A0A9X3IQS4_9GAMM</name>
<dbReference type="RefSeq" id="WP_283172693.1">
    <property type="nucleotide sequence ID" value="NZ_JAPNOA010000016.1"/>
</dbReference>
<sequence length="307" mass="35678">MSLFERSGQPEAAGIQHSAIYEGWVRHRRFAVTRHEFRYPLYMMLLDLDEIERVLALHPLWGKSRWALSGFHSADYFLGDTSLPQLRQRLLLKFQQAGLPACRVSVLTNLRGLGVVMNPLSCYFGFDQQGQCVGMLAEVTNTPWGERHHYWLSTRLDATAADQGTQSDIHYPAEVRQHRAGDPKFCFEFSKAFHVSPFNPMDMSYQWLLNCPQELPNHQLISHLALQRQGQPAFDATLCLQRQLISRRSLGRLLWRYPLQSLQVAIGIYWQAARLWWRGARFHKHPGHRPEPQSFTIRETHDEIHHS</sequence>
<feature type="region of interest" description="Disordered" evidence="1">
    <location>
        <begin position="286"/>
        <end position="307"/>
    </location>
</feature>
<evidence type="ECO:0000313" key="3">
    <source>
        <dbReference type="Proteomes" id="UP001150830"/>
    </source>
</evidence>
<keyword evidence="3" id="KW-1185">Reference proteome</keyword>
<evidence type="ECO:0000313" key="2">
    <source>
        <dbReference type="EMBL" id="MCY0964477.1"/>
    </source>
</evidence>
<dbReference type="PANTHER" id="PTHR33973:SF4">
    <property type="entry name" value="OS07G0153300 PROTEIN"/>
    <property type="match status" value="1"/>
</dbReference>
<gene>
    <name evidence="2" type="ORF">OUO13_04705</name>
</gene>
<protein>
    <submittedName>
        <fullName evidence="2">DUF1365 domain-containing protein</fullName>
    </submittedName>
</protein>
<dbReference type="InterPro" id="IPR010775">
    <property type="entry name" value="DUF1365"/>
</dbReference>
<reference evidence="2" key="1">
    <citation type="submission" date="2022-11" db="EMBL/GenBank/DDBJ databases">
        <title>Parathalassolutuus dongxingensis gen. nov., sp. nov., a novel member of family Oceanospirillaceae isolated from a coastal shrimp pond in Guangxi, China.</title>
        <authorList>
            <person name="Chen H."/>
        </authorList>
    </citation>
    <scope>NUCLEOTIDE SEQUENCE</scope>
    <source>
        <strain evidence="2">G-43</strain>
    </source>
</reference>
<comment type="caution">
    <text evidence="2">The sequence shown here is derived from an EMBL/GenBank/DDBJ whole genome shotgun (WGS) entry which is preliminary data.</text>
</comment>
<accession>A0A9X3IQS4</accession>
<feature type="compositionally biased region" description="Basic and acidic residues" evidence="1">
    <location>
        <begin position="298"/>
        <end position="307"/>
    </location>
</feature>
<organism evidence="2 3">
    <name type="scientific">Parathalassolituus penaei</name>
    <dbReference type="NCBI Taxonomy" id="2997323"/>
    <lineage>
        <taxon>Bacteria</taxon>
        <taxon>Pseudomonadati</taxon>
        <taxon>Pseudomonadota</taxon>
        <taxon>Gammaproteobacteria</taxon>
        <taxon>Oceanospirillales</taxon>
        <taxon>Oceanospirillaceae</taxon>
        <taxon>Parathalassolituus</taxon>
    </lineage>
</organism>